<keyword evidence="1" id="KW-0812">Transmembrane</keyword>
<keyword evidence="1" id="KW-1133">Transmembrane helix</keyword>
<evidence type="ECO:0000256" key="1">
    <source>
        <dbReference type="SAM" id="Phobius"/>
    </source>
</evidence>
<proteinExistence type="predicted"/>
<reference evidence="2" key="1">
    <citation type="submission" date="2021-01" db="EMBL/GenBank/DDBJ databases">
        <authorList>
            <person name="Corre E."/>
            <person name="Pelletier E."/>
            <person name="Niang G."/>
            <person name="Scheremetjew M."/>
            <person name="Finn R."/>
            <person name="Kale V."/>
            <person name="Holt S."/>
            <person name="Cochrane G."/>
            <person name="Meng A."/>
            <person name="Brown T."/>
            <person name="Cohen L."/>
        </authorList>
    </citation>
    <scope>NUCLEOTIDE SEQUENCE</scope>
    <source>
        <strain evidence="2">CCMP1381</strain>
    </source>
</reference>
<gene>
    <name evidence="2" type="ORF">DSPE1174_LOCUS5531</name>
</gene>
<keyword evidence="1" id="KW-0472">Membrane</keyword>
<evidence type="ECO:0000313" key="2">
    <source>
        <dbReference type="EMBL" id="CAD9386331.1"/>
    </source>
</evidence>
<name>A0A7S2B4W3_9STRA</name>
<organism evidence="2">
    <name type="scientific">Octactis speculum</name>
    <dbReference type="NCBI Taxonomy" id="3111310"/>
    <lineage>
        <taxon>Eukaryota</taxon>
        <taxon>Sar</taxon>
        <taxon>Stramenopiles</taxon>
        <taxon>Ochrophyta</taxon>
        <taxon>Dictyochophyceae</taxon>
        <taxon>Dictyochales</taxon>
        <taxon>Dictyochaceae</taxon>
        <taxon>Octactis</taxon>
    </lineage>
</organism>
<dbReference type="EMBL" id="HBGS01010499">
    <property type="protein sequence ID" value="CAD9386331.1"/>
    <property type="molecule type" value="Transcribed_RNA"/>
</dbReference>
<accession>A0A7S2B4W3</accession>
<feature type="transmembrane region" description="Helical" evidence="1">
    <location>
        <begin position="150"/>
        <end position="171"/>
    </location>
</feature>
<dbReference type="AlphaFoldDB" id="A0A7S2B4W3"/>
<protein>
    <submittedName>
        <fullName evidence="2">Uncharacterized protein</fullName>
    </submittedName>
</protein>
<sequence>MKATNAGTFAFFSTRNNNFSNRDQTGVICVRGQNDDGTDIDCASDSDTGVLQDTNYAISTATQRSATIAAKNAAVSDCVDEANAGDGTANDQGATSCITLLSGTTSDILSGETQTVEQAANDALGDGDEKSCEEISWFYSASQNKTAQTIVLGLLLGGFGAFAIWLAFYIYNRCAVKAELEKKDHFKGGKWKADTGDKDII</sequence>